<dbReference type="Pfam" id="PF02391">
    <property type="entry name" value="MoaE"/>
    <property type="match status" value="1"/>
</dbReference>
<dbReference type="EMBL" id="DTCM01000081">
    <property type="protein sequence ID" value="HGL41346.1"/>
    <property type="molecule type" value="Genomic_DNA"/>
</dbReference>
<dbReference type="PANTHER" id="PTHR23404">
    <property type="entry name" value="MOLYBDOPTERIN SYNTHASE RELATED"/>
    <property type="match status" value="1"/>
</dbReference>
<name>A0A7C4I1Q7_CALS0</name>
<dbReference type="CDD" id="cd00756">
    <property type="entry name" value="MoaE"/>
    <property type="match status" value="1"/>
</dbReference>
<dbReference type="InterPro" id="IPR036563">
    <property type="entry name" value="MoaE_sf"/>
</dbReference>
<dbReference type="AlphaFoldDB" id="A0A7C4I1Q7"/>
<dbReference type="Gene3D" id="3.90.1170.40">
    <property type="entry name" value="Molybdopterin biosynthesis MoaE subunit"/>
    <property type="match status" value="1"/>
</dbReference>
<sequence length="159" mass="18079">MRKDYWLDVCRCVMDIPESGVYGKGELDFMRLFQGVVARVSDGSCGAAAFFMGIVKRRGRGEVGVEKLFMESYEEHANKALKRICDEVMAEYRLKFVGIWHLVGMLEVGEPVVLVAAAGENRDEVFRGLRTAVERYKREPALFKKEVYIDGTEKWLEGA</sequence>
<dbReference type="EMBL" id="DTAD01000073">
    <property type="protein sequence ID" value="HGN90790.1"/>
    <property type="molecule type" value="Genomic_DNA"/>
</dbReference>
<evidence type="ECO:0000313" key="1">
    <source>
        <dbReference type="EMBL" id="HGL41346.1"/>
    </source>
</evidence>
<comment type="caution">
    <text evidence="2">The sequence shown here is derived from an EMBL/GenBank/DDBJ whole genome shotgun (WGS) entry which is preliminary data.</text>
</comment>
<reference evidence="2" key="1">
    <citation type="journal article" date="2020" name="mSystems">
        <title>Genome- and Community-Level Interaction Insights into Carbon Utilization and Element Cycling Functions of Hydrothermarchaeota in Hydrothermal Sediment.</title>
        <authorList>
            <person name="Zhou Z."/>
            <person name="Liu Y."/>
            <person name="Xu W."/>
            <person name="Pan J."/>
            <person name="Luo Z.H."/>
            <person name="Li M."/>
        </authorList>
    </citation>
    <scope>NUCLEOTIDE SEQUENCE [LARGE SCALE GENOMIC DNA]</scope>
    <source>
        <strain evidence="2">SpSt-613</strain>
        <strain evidence="1">SpSt-669</strain>
    </source>
</reference>
<gene>
    <name evidence="2" type="ORF">ENT82_06675</name>
    <name evidence="1" type="ORF">ENU43_06755</name>
</gene>
<dbReference type="SUPFAM" id="SSF54690">
    <property type="entry name" value="Molybdopterin synthase subunit MoaE"/>
    <property type="match status" value="1"/>
</dbReference>
<proteinExistence type="predicted"/>
<accession>A0A7C4I1Q7</accession>
<organism evidence="2">
    <name type="scientific">Caldiarchaeum subterraneum</name>
    <dbReference type="NCBI Taxonomy" id="311458"/>
    <lineage>
        <taxon>Archaea</taxon>
        <taxon>Nitrososphaerota</taxon>
        <taxon>Candidatus Caldarchaeales</taxon>
        <taxon>Candidatus Caldarchaeaceae</taxon>
        <taxon>Candidatus Caldarchaeum</taxon>
    </lineage>
</organism>
<dbReference type="GO" id="GO:0006777">
    <property type="term" value="P:Mo-molybdopterin cofactor biosynthetic process"/>
    <property type="evidence" value="ECO:0007669"/>
    <property type="project" value="InterPro"/>
</dbReference>
<protein>
    <submittedName>
        <fullName evidence="2">Molybdenum cofactor biosynthesis protein MoaE</fullName>
    </submittedName>
</protein>
<dbReference type="InterPro" id="IPR003448">
    <property type="entry name" value="Mopterin_biosynth_MoaE"/>
</dbReference>
<evidence type="ECO:0000313" key="2">
    <source>
        <dbReference type="EMBL" id="HGN90790.1"/>
    </source>
</evidence>